<sequence length="93" mass="10081">AGEYKGRSITAPEDTSVRPTTGKVKEAIFAMLMNDIYDAVTVDLFAGTGNLGLEALSRGARKCYFGDNSRDSLRLIKENIAHCRAEDKSVVIA</sequence>
<feature type="non-terminal residue" evidence="3">
    <location>
        <position position="93"/>
    </location>
</feature>
<gene>
    <name evidence="3" type="ORF">GUH15_13245</name>
</gene>
<dbReference type="InterPro" id="IPR004398">
    <property type="entry name" value="RNA_MeTrfase_RsmD"/>
</dbReference>
<proteinExistence type="predicted"/>
<name>A0A8I0H621_XANCI</name>
<keyword evidence="2 3" id="KW-0808">Transferase</keyword>
<dbReference type="AlphaFoldDB" id="A0A8I0H621"/>
<evidence type="ECO:0000256" key="1">
    <source>
        <dbReference type="ARBA" id="ARBA00022603"/>
    </source>
</evidence>
<dbReference type="PANTHER" id="PTHR43542:SF1">
    <property type="entry name" value="METHYLTRANSFERASE"/>
    <property type="match status" value="1"/>
</dbReference>
<dbReference type="InterPro" id="IPR029063">
    <property type="entry name" value="SAM-dependent_MTases_sf"/>
</dbReference>
<dbReference type="Proteomes" id="UP000653002">
    <property type="component" value="Unassembled WGS sequence"/>
</dbReference>
<evidence type="ECO:0000256" key="2">
    <source>
        <dbReference type="ARBA" id="ARBA00022679"/>
    </source>
</evidence>
<dbReference type="Gene3D" id="3.40.50.150">
    <property type="entry name" value="Vaccinia Virus protein VP39"/>
    <property type="match status" value="1"/>
</dbReference>
<evidence type="ECO:0000313" key="4">
    <source>
        <dbReference type="Proteomes" id="UP000653002"/>
    </source>
</evidence>
<dbReference type="GO" id="GO:0008168">
    <property type="term" value="F:methyltransferase activity"/>
    <property type="evidence" value="ECO:0007669"/>
    <property type="project" value="UniProtKB-KW"/>
</dbReference>
<evidence type="ECO:0000313" key="3">
    <source>
        <dbReference type="EMBL" id="MBD4337007.1"/>
    </source>
</evidence>
<organism evidence="3 4">
    <name type="scientific">Xanthomonas citri pv. citri</name>
    <dbReference type="NCBI Taxonomy" id="611301"/>
    <lineage>
        <taxon>Bacteria</taxon>
        <taxon>Pseudomonadati</taxon>
        <taxon>Pseudomonadota</taxon>
        <taxon>Gammaproteobacteria</taxon>
        <taxon>Lysobacterales</taxon>
        <taxon>Lysobacteraceae</taxon>
        <taxon>Xanthomonas</taxon>
    </lineage>
</organism>
<dbReference type="Pfam" id="PF03602">
    <property type="entry name" value="Cons_hypoth95"/>
    <property type="match status" value="1"/>
</dbReference>
<feature type="non-terminal residue" evidence="3">
    <location>
        <position position="1"/>
    </location>
</feature>
<comment type="caution">
    <text evidence="3">The sequence shown here is derived from an EMBL/GenBank/DDBJ whole genome shotgun (WGS) entry which is preliminary data.</text>
</comment>
<dbReference type="PANTHER" id="PTHR43542">
    <property type="entry name" value="METHYLTRANSFERASE"/>
    <property type="match status" value="1"/>
</dbReference>
<keyword evidence="1 3" id="KW-0489">Methyltransferase</keyword>
<dbReference type="EMBL" id="JAABFR010001077">
    <property type="protein sequence ID" value="MBD4337007.1"/>
    <property type="molecule type" value="Genomic_DNA"/>
</dbReference>
<dbReference type="GO" id="GO:0031167">
    <property type="term" value="P:rRNA methylation"/>
    <property type="evidence" value="ECO:0007669"/>
    <property type="project" value="InterPro"/>
</dbReference>
<reference evidence="3" key="1">
    <citation type="submission" date="2020-01" db="EMBL/GenBank/DDBJ databases">
        <authorList>
            <person name="Richard D."/>
        </authorList>
    </citation>
    <scope>NUCLEOTIDE SEQUENCE</scope>
    <source>
        <strain evidence="3">JP541</strain>
    </source>
</reference>
<protein>
    <submittedName>
        <fullName evidence="3">16S rRNA (Guanine(966)-N(2))-methyltransferase RsmD</fullName>
    </submittedName>
</protein>
<dbReference type="SUPFAM" id="SSF53335">
    <property type="entry name" value="S-adenosyl-L-methionine-dependent methyltransferases"/>
    <property type="match status" value="1"/>
</dbReference>
<accession>A0A8I0H621</accession>